<gene>
    <name evidence="2" type="ORF">NX784_05660</name>
</gene>
<sequence>MIWLLGSVLGHAQASDDCREIRKIPPGAINLTMAQPIGTPGKYCLAENIESPRQYGIDGELHGSDQPVLDITASNADVDLQGHSIIANTSDMSGIRLFPLDAQGRPAAHISIHDGTVAARTDGAIRFAFSEGSLLSDFLTMYQGDVELADFAVAKLKRFTVDQYPLTEHVIDKMKVRANTGGGSGVGGPVGIGMKGSHNIIRNSTIEITDGHAAIYLFGPGNVIENNTIIFRGQSAFESAAAIKLHQADGTIIRNNDIVIDAPMFGKAPAAAIALVDSKGVVIENNRLRGIKTLVKAWDDKSDFSIVDDREKSR</sequence>
<dbReference type="Gene3D" id="2.160.20.10">
    <property type="entry name" value="Single-stranded right-handed beta-helix, Pectin lyase-like"/>
    <property type="match status" value="1"/>
</dbReference>
<evidence type="ECO:0000313" key="3">
    <source>
        <dbReference type="Proteomes" id="UP001204151"/>
    </source>
</evidence>
<dbReference type="EMBL" id="JANUGW010000003">
    <property type="protein sequence ID" value="MCS0581070.1"/>
    <property type="molecule type" value="Genomic_DNA"/>
</dbReference>
<organism evidence="2 3">
    <name type="scientific">Massilia pinisoli</name>
    <dbReference type="NCBI Taxonomy" id="1772194"/>
    <lineage>
        <taxon>Bacteria</taxon>
        <taxon>Pseudomonadati</taxon>
        <taxon>Pseudomonadota</taxon>
        <taxon>Betaproteobacteria</taxon>
        <taxon>Burkholderiales</taxon>
        <taxon>Oxalobacteraceae</taxon>
        <taxon>Telluria group</taxon>
        <taxon>Massilia</taxon>
    </lineage>
</organism>
<name>A0ABT1ZME4_9BURK</name>
<accession>A0ABT1ZME4</accession>
<reference evidence="2 3" key="1">
    <citation type="submission" date="2022-08" db="EMBL/GenBank/DDBJ databases">
        <title>Reclassification of Massilia species as members of the genera Telluria, Duganella, Pseudoduganella, Mokoshia gen. nov. and Zemynaea gen. nov. using orthogonal and non-orthogonal genome-based approaches.</title>
        <authorList>
            <person name="Bowman J.P."/>
        </authorList>
    </citation>
    <scope>NUCLEOTIDE SEQUENCE [LARGE SCALE GENOMIC DNA]</scope>
    <source>
        <strain evidence="2 3">JCM 31316</strain>
    </source>
</reference>
<dbReference type="InterPro" id="IPR012334">
    <property type="entry name" value="Pectin_lyas_fold"/>
</dbReference>
<dbReference type="InterPro" id="IPR011050">
    <property type="entry name" value="Pectin_lyase_fold/virulence"/>
</dbReference>
<evidence type="ECO:0000259" key="1">
    <source>
        <dbReference type="Pfam" id="PF13229"/>
    </source>
</evidence>
<protein>
    <submittedName>
        <fullName evidence="2">Right-handed parallel beta-helix repeat-containing protein</fullName>
    </submittedName>
</protein>
<keyword evidence="3" id="KW-1185">Reference proteome</keyword>
<dbReference type="Proteomes" id="UP001204151">
    <property type="component" value="Unassembled WGS sequence"/>
</dbReference>
<dbReference type="SUPFAM" id="SSF51126">
    <property type="entry name" value="Pectin lyase-like"/>
    <property type="match status" value="1"/>
</dbReference>
<feature type="domain" description="Right handed beta helix" evidence="1">
    <location>
        <begin position="191"/>
        <end position="305"/>
    </location>
</feature>
<dbReference type="InterPro" id="IPR039448">
    <property type="entry name" value="Beta_helix"/>
</dbReference>
<dbReference type="RefSeq" id="WP_258815689.1">
    <property type="nucleotide sequence ID" value="NZ_JANUGW010000003.1"/>
</dbReference>
<evidence type="ECO:0000313" key="2">
    <source>
        <dbReference type="EMBL" id="MCS0581070.1"/>
    </source>
</evidence>
<proteinExistence type="predicted"/>
<dbReference type="Pfam" id="PF13229">
    <property type="entry name" value="Beta_helix"/>
    <property type="match status" value="1"/>
</dbReference>
<comment type="caution">
    <text evidence="2">The sequence shown here is derived from an EMBL/GenBank/DDBJ whole genome shotgun (WGS) entry which is preliminary data.</text>
</comment>